<keyword evidence="5" id="KW-1185">Reference proteome</keyword>
<dbReference type="PROSITE" id="PS50075">
    <property type="entry name" value="CARRIER"/>
    <property type="match status" value="1"/>
</dbReference>
<dbReference type="SUPFAM" id="SSF47336">
    <property type="entry name" value="ACP-like"/>
    <property type="match status" value="1"/>
</dbReference>
<name>A0ABQ9YR73_9CRUS</name>
<dbReference type="PROSITE" id="PS00012">
    <property type="entry name" value="PHOSPHOPANTETHEINE"/>
    <property type="match status" value="1"/>
</dbReference>
<dbReference type="Proteomes" id="UP001234178">
    <property type="component" value="Unassembled WGS sequence"/>
</dbReference>
<feature type="domain" description="Carrier" evidence="3">
    <location>
        <begin position="609"/>
        <end position="686"/>
    </location>
</feature>
<evidence type="ECO:0000313" key="5">
    <source>
        <dbReference type="Proteomes" id="UP001234178"/>
    </source>
</evidence>
<reference evidence="4 5" key="1">
    <citation type="journal article" date="2023" name="Nucleic Acids Res.">
        <title>The hologenome of Daphnia magna reveals possible DNA methylation and microbiome-mediated evolution of the host genome.</title>
        <authorList>
            <person name="Chaturvedi A."/>
            <person name="Li X."/>
            <person name="Dhandapani V."/>
            <person name="Marshall H."/>
            <person name="Kissane S."/>
            <person name="Cuenca-Cambronero M."/>
            <person name="Asole G."/>
            <person name="Calvet F."/>
            <person name="Ruiz-Romero M."/>
            <person name="Marangio P."/>
            <person name="Guigo R."/>
            <person name="Rago D."/>
            <person name="Mirbahai L."/>
            <person name="Eastwood N."/>
            <person name="Colbourne J.K."/>
            <person name="Zhou J."/>
            <person name="Mallon E."/>
            <person name="Orsini L."/>
        </authorList>
    </citation>
    <scope>NUCLEOTIDE SEQUENCE [LARGE SCALE GENOMIC DNA]</scope>
    <source>
        <strain evidence="4">LRV0_1</strain>
    </source>
</reference>
<dbReference type="Gene3D" id="1.10.1200.10">
    <property type="entry name" value="ACP-like"/>
    <property type="match status" value="1"/>
</dbReference>
<dbReference type="SUPFAM" id="SSF56801">
    <property type="entry name" value="Acetyl-CoA synthetase-like"/>
    <property type="match status" value="1"/>
</dbReference>
<evidence type="ECO:0000256" key="1">
    <source>
        <dbReference type="ARBA" id="ARBA00022450"/>
    </source>
</evidence>
<dbReference type="InterPro" id="IPR020845">
    <property type="entry name" value="AMP-binding_CS"/>
</dbReference>
<comment type="caution">
    <text evidence="4">The sequence shown here is derived from an EMBL/GenBank/DDBJ whole genome shotgun (WGS) entry which is preliminary data.</text>
</comment>
<protein>
    <recommendedName>
        <fullName evidence="3">Carrier domain-containing protein</fullName>
    </recommendedName>
</protein>
<dbReference type="Pfam" id="PF00550">
    <property type="entry name" value="PP-binding"/>
    <property type="match status" value="1"/>
</dbReference>
<dbReference type="PANTHER" id="PTHR44845:SF6">
    <property type="entry name" value="BETA-ALANINE-ACTIVATING ENZYME"/>
    <property type="match status" value="1"/>
</dbReference>
<dbReference type="Gene3D" id="3.40.630.30">
    <property type="match status" value="1"/>
</dbReference>
<keyword evidence="2" id="KW-0597">Phosphoprotein</keyword>
<dbReference type="Pfam" id="PF00501">
    <property type="entry name" value="AMP-binding"/>
    <property type="match status" value="1"/>
</dbReference>
<dbReference type="Gene3D" id="3.30.300.30">
    <property type="match status" value="1"/>
</dbReference>
<gene>
    <name evidence="4" type="ORF">OUZ56_004901</name>
</gene>
<proteinExistence type="predicted"/>
<dbReference type="PROSITE" id="PS00455">
    <property type="entry name" value="AMP_BINDING"/>
    <property type="match status" value="1"/>
</dbReference>
<keyword evidence="1" id="KW-0596">Phosphopantetheine</keyword>
<sequence>MPAAKGLNRFSYLTRRDCMEPRVSLVRTGDMEGRSFLRGEIHPNGSDGDECLTLDAVLNKVLSDNPELGEREALRDNGTAITFAELNSKATELAKRLARVVESLPPPEGDKIVAVNLFPDTELIVSLLAIFKIGAAYLPLDPTFPADRVSHILQDAQPILLLTAGSILQATAFASVVVELNVPVFDLEDKDSSEASITFKEEKRGNETAPHVRNVLAAVLYTSGSTGVPKGVRLEHATILHRLNWQWHTFPFHSAEVGCFKTALTFVDSMAEIWAPLLIGQPVEVVSKPVIQDAQRFIDLLDRCKITRLVLVPSLLKAMLTLLKSRARKTDESLPLVDDEHYPLKHLKMWVCSGEILTGELLLEFYDCFPAGTVISNYYGSTELMGDVTYATFKSREDVLASFIDDKIPIGKPMDNCAIYLLDASKELVDNGEIGELYVAGSHLCSGYVRNREMERFLKNHVDNTPGYDVMFRTGDYGRIINGQLYYFGRADSQVKIRGHRVDLSEINAAIEWNKLVSTCVVLSYKAGEPEQEIVAFIIPVQKETTVEIIKERMKDKLLSYMMPKFVVIDELPLLVNGKVDRQKLMQIYADQLHKQNGATIYPTIWDGNEFSREERALLKTVHSIIGTSSGRAVQLSDNFFEIGGNSLNAVNVITKLKDQGFHIDLTEFLGASQLKDLVPELLPAKPGSKTHACHQLSGHVVEMLDGSVKKDVIRIISHSFSEKAELELLTGVTREDYEIFMEELWEPLVAAELSFVLKDESGNVAAVALNFDLFDEPVVEPKARRLAYVFEFLESIEAPVREKHFEKRKNLLIHSFMMATAETSSALENVQLIQKTEEEILSLAKRKGFVGVFTTNTNELTRVTTNHSSLYTFDIGVQLIRFVIHQQICDDLLDYTVLFECQVNQFVASDGTKPFLHAPDTQYSTVTVKYIH</sequence>
<evidence type="ECO:0000313" key="4">
    <source>
        <dbReference type="EMBL" id="KAK4003119.1"/>
    </source>
</evidence>
<dbReference type="EMBL" id="JAOYFB010000001">
    <property type="protein sequence ID" value="KAK4003119.1"/>
    <property type="molecule type" value="Genomic_DNA"/>
</dbReference>
<dbReference type="CDD" id="cd05930">
    <property type="entry name" value="A_NRPS"/>
    <property type="match status" value="1"/>
</dbReference>
<accession>A0ABQ9YR73</accession>
<evidence type="ECO:0000259" key="3">
    <source>
        <dbReference type="PROSITE" id="PS50075"/>
    </source>
</evidence>
<dbReference type="InterPro" id="IPR000873">
    <property type="entry name" value="AMP-dep_synth/lig_dom"/>
</dbReference>
<dbReference type="Gene3D" id="3.40.50.12780">
    <property type="entry name" value="N-terminal domain of ligase-like"/>
    <property type="match status" value="1"/>
</dbReference>
<dbReference type="InterPro" id="IPR042099">
    <property type="entry name" value="ANL_N_sf"/>
</dbReference>
<dbReference type="InterPro" id="IPR006162">
    <property type="entry name" value="Ppantetheine_attach_site"/>
</dbReference>
<dbReference type="InterPro" id="IPR036736">
    <property type="entry name" value="ACP-like_sf"/>
</dbReference>
<evidence type="ECO:0000256" key="2">
    <source>
        <dbReference type="ARBA" id="ARBA00022553"/>
    </source>
</evidence>
<organism evidence="4 5">
    <name type="scientific">Daphnia magna</name>
    <dbReference type="NCBI Taxonomy" id="35525"/>
    <lineage>
        <taxon>Eukaryota</taxon>
        <taxon>Metazoa</taxon>
        <taxon>Ecdysozoa</taxon>
        <taxon>Arthropoda</taxon>
        <taxon>Crustacea</taxon>
        <taxon>Branchiopoda</taxon>
        <taxon>Diplostraca</taxon>
        <taxon>Cladocera</taxon>
        <taxon>Anomopoda</taxon>
        <taxon>Daphniidae</taxon>
        <taxon>Daphnia</taxon>
    </lineage>
</organism>
<dbReference type="PANTHER" id="PTHR44845">
    <property type="entry name" value="CARRIER DOMAIN-CONTAINING PROTEIN"/>
    <property type="match status" value="1"/>
</dbReference>
<dbReference type="InterPro" id="IPR045851">
    <property type="entry name" value="AMP-bd_C_sf"/>
</dbReference>
<dbReference type="InterPro" id="IPR009081">
    <property type="entry name" value="PP-bd_ACP"/>
</dbReference>